<dbReference type="RefSeq" id="WP_022709275.1">
    <property type="nucleotide sequence ID" value="NZ_JACHIL010000005.1"/>
</dbReference>
<reference evidence="2 3" key="1">
    <citation type="submission" date="2020-08" db="EMBL/GenBank/DDBJ databases">
        <title>Genomic Encyclopedia of Type Strains, Phase IV (KMG-IV): sequencing the most valuable type-strain genomes for metagenomic binning, comparative biology and taxonomic classification.</title>
        <authorList>
            <person name="Goeker M."/>
        </authorList>
    </citation>
    <scope>NUCLEOTIDE SEQUENCE [LARGE SCALE GENOMIC DNA]</scope>
    <source>
        <strain evidence="2 3">DSM 25620</strain>
    </source>
</reference>
<keyword evidence="3" id="KW-1185">Reference proteome</keyword>
<protein>
    <submittedName>
        <fullName evidence="2">Uncharacterized protein</fullName>
    </submittedName>
</protein>
<keyword evidence="1" id="KW-0472">Membrane</keyword>
<evidence type="ECO:0000256" key="1">
    <source>
        <dbReference type="SAM" id="Phobius"/>
    </source>
</evidence>
<comment type="caution">
    <text evidence="2">The sequence shown here is derived from an EMBL/GenBank/DDBJ whole genome shotgun (WGS) entry which is preliminary data.</text>
</comment>
<accession>A0A7W8ER68</accession>
<organism evidence="2 3">
    <name type="scientific">Pseudochrobactrum saccharolyticum</name>
    <dbReference type="NCBI Taxonomy" id="354352"/>
    <lineage>
        <taxon>Bacteria</taxon>
        <taxon>Pseudomonadati</taxon>
        <taxon>Pseudomonadota</taxon>
        <taxon>Alphaproteobacteria</taxon>
        <taxon>Hyphomicrobiales</taxon>
        <taxon>Brucellaceae</taxon>
        <taxon>Pseudochrobactrum</taxon>
    </lineage>
</organism>
<feature type="transmembrane region" description="Helical" evidence="1">
    <location>
        <begin position="76"/>
        <end position="96"/>
    </location>
</feature>
<name>A0A7W8ER68_9HYPH</name>
<evidence type="ECO:0000313" key="2">
    <source>
        <dbReference type="EMBL" id="MBB5092192.1"/>
    </source>
</evidence>
<keyword evidence="1" id="KW-0812">Transmembrane</keyword>
<dbReference type="Proteomes" id="UP000531231">
    <property type="component" value="Unassembled WGS sequence"/>
</dbReference>
<dbReference type="EMBL" id="JACHIL010000005">
    <property type="protein sequence ID" value="MBB5092192.1"/>
    <property type="molecule type" value="Genomic_DNA"/>
</dbReference>
<evidence type="ECO:0000313" key="3">
    <source>
        <dbReference type="Proteomes" id="UP000531231"/>
    </source>
</evidence>
<proteinExistence type="predicted"/>
<sequence length="102" mass="11806">MRVFFNFLALWSLGVSLLFAVFDIARSIAQLRLVVTPFLQSLQDYLPEYLAAFAGFIRQVFWNGFWDNWMVPVLNMPGWFLFLVLSIVCFAVGTIGRKSYAR</sequence>
<gene>
    <name evidence="2" type="ORF">HNQ68_002746</name>
</gene>
<keyword evidence="1" id="KW-1133">Transmembrane helix</keyword>
<dbReference type="AlphaFoldDB" id="A0A7W8ER68"/>